<dbReference type="Proteomes" id="UP000504607">
    <property type="component" value="Chromosome 15"/>
</dbReference>
<sequence length="484" mass="56404">MAARRGKWHPPPAPTPRIIHLPRRSRLSRSAKAALAAAKARPTRLPSVSRRNLGVLLDEERTFAGGGSERRASPGESHGGSGEERWRFQVEILRAECNFLRMEREVVRRKLERNRAQMETILRSAVETLISGSKKIDGSESVVTALKEEIEELEEKLEELQLERSGRRRGKERSCGRNFDRQASVLRRQLEKMADETSVRQVREIAAEEKNDKENSPLQSDRPCRFPDVEMLRRRMEGLSKEMLERMEEYGCLLSANSSFYSHSTTVSRSESKMMRCCSRRRVIEHTEMAVKSQHCHPQQVEEEKGWAVMGSENCCNCKKVVRRIMEEVRSETEQWSEMQGMLEQVRVEMEELQSSRDLWQHRSITSEMNIHSIQTQMLEWKRRARASEHKMTELQKQVSSELQIKLQSTRAELFLPPTSSSQTHSEKWNQDLQRIKDQQQRLLDSHREKEKHVLVCRLKNPHCNFSQRLPLQAIGNNFPTFRP</sequence>
<feature type="coiled-coil region" evidence="1">
    <location>
        <begin position="343"/>
        <end position="398"/>
    </location>
</feature>
<keyword evidence="1" id="KW-0175">Coiled coil</keyword>
<evidence type="ECO:0000256" key="1">
    <source>
        <dbReference type="SAM" id="Coils"/>
    </source>
</evidence>
<keyword evidence="3" id="KW-1185">Reference proteome</keyword>
<dbReference type="AlphaFoldDB" id="A0A6I9S7I9"/>
<feature type="region of interest" description="Disordered" evidence="2">
    <location>
        <begin position="64"/>
        <end position="83"/>
    </location>
</feature>
<feature type="compositionally biased region" description="Basic and acidic residues" evidence="2">
    <location>
        <begin position="64"/>
        <end position="73"/>
    </location>
</feature>
<dbReference type="RefSeq" id="XP_010938940.1">
    <property type="nucleotide sequence ID" value="XM_010940638.3"/>
</dbReference>
<dbReference type="PANTHER" id="PTHR35468:SF1">
    <property type="entry name" value="MYOSIN-LIKE PROTEIN"/>
    <property type="match status" value="1"/>
</dbReference>
<feature type="coiled-coil region" evidence="1">
    <location>
        <begin position="108"/>
        <end position="170"/>
    </location>
</feature>
<dbReference type="PANTHER" id="PTHR35468">
    <property type="entry name" value="MYOSIN-LIKE PROTEIN"/>
    <property type="match status" value="1"/>
</dbReference>
<accession>A0A6I9S7I9</accession>
<organism evidence="3 4">
    <name type="scientific">Elaeis guineensis var. tenera</name>
    <name type="common">Oil palm</name>
    <dbReference type="NCBI Taxonomy" id="51953"/>
    <lineage>
        <taxon>Eukaryota</taxon>
        <taxon>Viridiplantae</taxon>
        <taxon>Streptophyta</taxon>
        <taxon>Embryophyta</taxon>
        <taxon>Tracheophyta</taxon>
        <taxon>Spermatophyta</taxon>
        <taxon>Magnoliopsida</taxon>
        <taxon>Liliopsida</taxon>
        <taxon>Arecaceae</taxon>
        <taxon>Arecoideae</taxon>
        <taxon>Cocoseae</taxon>
        <taxon>Elaeidinae</taxon>
        <taxon>Elaeis</taxon>
    </lineage>
</organism>
<name>A0A6I9S7I9_ELAGV</name>
<evidence type="ECO:0000313" key="3">
    <source>
        <dbReference type="Proteomes" id="UP000504607"/>
    </source>
</evidence>
<evidence type="ECO:0000256" key="2">
    <source>
        <dbReference type="SAM" id="MobiDB-lite"/>
    </source>
</evidence>
<evidence type="ECO:0000313" key="4">
    <source>
        <dbReference type="RefSeq" id="XP_010938940.1"/>
    </source>
</evidence>
<dbReference type="GeneID" id="105057917"/>
<reference evidence="4" key="1">
    <citation type="submission" date="2025-08" db="UniProtKB">
        <authorList>
            <consortium name="RefSeq"/>
        </authorList>
    </citation>
    <scope>IDENTIFICATION</scope>
</reference>
<dbReference type="InParanoid" id="A0A6I9S7I9"/>
<gene>
    <name evidence="4" type="primary">LOC105057917</name>
</gene>
<proteinExistence type="predicted"/>
<dbReference type="KEGG" id="egu:105057917"/>
<dbReference type="OrthoDB" id="1921697at2759"/>
<protein>
    <submittedName>
        <fullName evidence="4">Myosin heavy chain, embryonic smooth muscle isoform</fullName>
    </submittedName>
</protein>